<dbReference type="EMBL" id="AP028916">
    <property type="protein sequence ID" value="BES97249.1"/>
    <property type="molecule type" value="Genomic_DNA"/>
</dbReference>
<evidence type="ECO:0000313" key="3">
    <source>
        <dbReference type="EMBL" id="BES91461.1"/>
    </source>
</evidence>
<sequence>MSDVNPKSEIEGEEEDGRINKFQNRKANAVKPIHLAACLLNPHSQGSECTSVEIIDAMEFISDLADKMPVNESQAMAELAGYRSKRDGVWGKPFLWKCLNDEAGRKMSPIDWWTGFLGNTELSKVACRILSAPASSAATERTFSRFSWIHSKKRNRLTLERAGKITYIGHNYSILKDTVESTSNELPTNPPLPIPSGSEDSSEEMTQSGSDFD</sequence>
<gene>
    <name evidence="3" type="ORF">NTJ_04269</name>
    <name evidence="4" type="ORF">NTJ_10063</name>
</gene>
<feature type="domain" description="HAT C-terminal dimerisation" evidence="2">
    <location>
        <begin position="97"/>
        <end position="170"/>
    </location>
</feature>
<evidence type="ECO:0000313" key="4">
    <source>
        <dbReference type="EMBL" id="BES97249.1"/>
    </source>
</evidence>
<dbReference type="EMBL" id="AP028910">
    <property type="protein sequence ID" value="BES91461.1"/>
    <property type="molecule type" value="Genomic_DNA"/>
</dbReference>
<reference evidence="4" key="2">
    <citation type="submission" date="2023-09" db="EMBL/GenBank/DDBJ databases">
        <authorList>
            <consortium name="Insect Design Technology Group"/>
            <person name="Shibata T."/>
            <person name="Kobayashi T."/>
            <person name="Uehara T."/>
        </authorList>
    </citation>
    <scope>NUCLEOTIDE SEQUENCE</scope>
    <source>
        <strain evidence="4">Japan</strain>
    </source>
</reference>
<keyword evidence="5" id="KW-1185">Reference proteome</keyword>
<feature type="region of interest" description="Disordered" evidence="1">
    <location>
        <begin position="180"/>
        <end position="213"/>
    </location>
</feature>
<evidence type="ECO:0000256" key="1">
    <source>
        <dbReference type="SAM" id="MobiDB-lite"/>
    </source>
</evidence>
<organism evidence="4 5">
    <name type="scientific">Nesidiocoris tenuis</name>
    <dbReference type="NCBI Taxonomy" id="355587"/>
    <lineage>
        <taxon>Eukaryota</taxon>
        <taxon>Metazoa</taxon>
        <taxon>Ecdysozoa</taxon>
        <taxon>Arthropoda</taxon>
        <taxon>Hexapoda</taxon>
        <taxon>Insecta</taxon>
        <taxon>Pterygota</taxon>
        <taxon>Neoptera</taxon>
        <taxon>Paraneoptera</taxon>
        <taxon>Hemiptera</taxon>
        <taxon>Heteroptera</taxon>
        <taxon>Panheteroptera</taxon>
        <taxon>Cimicomorpha</taxon>
        <taxon>Miridae</taxon>
        <taxon>Dicyphina</taxon>
        <taxon>Nesidiocoris</taxon>
    </lineage>
</organism>
<dbReference type="Pfam" id="PF05699">
    <property type="entry name" value="Dimer_Tnp_hAT"/>
    <property type="match status" value="1"/>
</dbReference>
<dbReference type="InterPro" id="IPR012337">
    <property type="entry name" value="RNaseH-like_sf"/>
</dbReference>
<name>A0ABN7B0C7_9HEMI</name>
<reference evidence="4 5" key="1">
    <citation type="submission" date="2023-09" db="EMBL/GenBank/DDBJ databases">
        <title>Nesidiocoris tenuis whole genome shotgun sequence.</title>
        <authorList>
            <person name="Shibata T."/>
            <person name="Shimoda M."/>
            <person name="Kobayashi T."/>
            <person name="Uehara T."/>
        </authorList>
    </citation>
    <scope>NUCLEOTIDE SEQUENCE [LARGE SCALE GENOMIC DNA]</scope>
    <source>
        <strain evidence="4 5">Japan</strain>
    </source>
</reference>
<dbReference type="SUPFAM" id="SSF53098">
    <property type="entry name" value="Ribonuclease H-like"/>
    <property type="match status" value="1"/>
</dbReference>
<dbReference type="Proteomes" id="UP001307889">
    <property type="component" value="Chromosome 8"/>
</dbReference>
<evidence type="ECO:0000313" key="5">
    <source>
        <dbReference type="Proteomes" id="UP001307889"/>
    </source>
</evidence>
<dbReference type="InterPro" id="IPR008906">
    <property type="entry name" value="HATC_C_dom"/>
</dbReference>
<feature type="compositionally biased region" description="Polar residues" evidence="1">
    <location>
        <begin position="204"/>
        <end position="213"/>
    </location>
</feature>
<dbReference type="Proteomes" id="UP001307889">
    <property type="component" value="Chromosome 2"/>
</dbReference>
<evidence type="ECO:0000259" key="2">
    <source>
        <dbReference type="Pfam" id="PF05699"/>
    </source>
</evidence>
<protein>
    <recommendedName>
        <fullName evidence="2">HAT C-terminal dimerisation domain-containing protein</fullName>
    </recommendedName>
</protein>
<accession>A0ABN7B0C7</accession>
<proteinExistence type="predicted"/>